<dbReference type="EMBL" id="CM041543">
    <property type="protein sequence ID" value="KAI3364127.1"/>
    <property type="molecule type" value="Genomic_DNA"/>
</dbReference>
<comment type="caution">
    <text evidence="1">The sequence shown here is derived from an EMBL/GenBank/DDBJ whole genome shotgun (WGS) entry which is preliminary data.</text>
</comment>
<sequence>MVGLIRDDNDLAYREEVEQLTTSPGSVNSVSLVKRAQQRLHFLRRMKRAHLPLAHPHYILQEYCREHPHQLHLCVVRKDALLLTGQHCEESGEGQLRKSSGAPFLLCRTLPLSAVCPGPETSSRMPHTPTMDFFHFCPVEEDSAASGAEPPGSGIVSPWPSDSLIYRLKHKGVHQCTWHQDTLGRRSMIDFVVVSSDLLQPYVLDTRVKRGAELSSDHHLVVSWIRWQRRKLDRPGLTVRVCWERLAEPSVREAPQKGEAVLCQHCLQCGVGGELLTSNGDIVGRWKKYFRGISSIPPTCLPMRKRRLGTLRWTRPSPKPEVTEVVRKLLGGKAPGGG</sequence>
<proteinExistence type="predicted"/>
<evidence type="ECO:0000313" key="2">
    <source>
        <dbReference type="Proteomes" id="UP000831701"/>
    </source>
</evidence>
<accession>A0ACB8W8F0</accession>
<keyword evidence="2" id="KW-1185">Reference proteome</keyword>
<reference evidence="1" key="1">
    <citation type="submission" date="2022-04" db="EMBL/GenBank/DDBJ databases">
        <title>Jade perch genome.</title>
        <authorList>
            <person name="Chao B."/>
        </authorList>
    </citation>
    <scope>NUCLEOTIDE SEQUENCE</scope>
    <source>
        <strain evidence="1">CB-2022</strain>
    </source>
</reference>
<name>A0ACB8W8F0_9TELE</name>
<evidence type="ECO:0000313" key="1">
    <source>
        <dbReference type="EMBL" id="KAI3364127.1"/>
    </source>
</evidence>
<protein>
    <submittedName>
        <fullName evidence="1">Uncharacterized protein</fullName>
    </submittedName>
</protein>
<dbReference type="Proteomes" id="UP000831701">
    <property type="component" value="Chromosome 13"/>
</dbReference>
<organism evidence="1 2">
    <name type="scientific">Scortum barcoo</name>
    <name type="common">barcoo grunter</name>
    <dbReference type="NCBI Taxonomy" id="214431"/>
    <lineage>
        <taxon>Eukaryota</taxon>
        <taxon>Metazoa</taxon>
        <taxon>Chordata</taxon>
        <taxon>Craniata</taxon>
        <taxon>Vertebrata</taxon>
        <taxon>Euteleostomi</taxon>
        <taxon>Actinopterygii</taxon>
        <taxon>Neopterygii</taxon>
        <taxon>Teleostei</taxon>
        <taxon>Neoteleostei</taxon>
        <taxon>Acanthomorphata</taxon>
        <taxon>Eupercaria</taxon>
        <taxon>Centrarchiformes</taxon>
        <taxon>Terapontoidei</taxon>
        <taxon>Terapontidae</taxon>
        <taxon>Scortum</taxon>
    </lineage>
</organism>
<gene>
    <name evidence="1" type="ORF">L3Q82_010796</name>
</gene>